<evidence type="ECO:0000313" key="3">
    <source>
        <dbReference type="Proteomes" id="UP000887574"/>
    </source>
</evidence>
<feature type="compositionally biased region" description="Basic residues" evidence="1">
    <location>
        <begin position="97"/>
        <end position="112"/>
    </location>
</feature>
<feature type="compositionally biased region" description="Basic and acidic residues" evidence="1">
    <location>
        <begin position="193"/>
        <end position="202"/>
    </location>
</feature>
<dbReference type="WBParaSite" id="jg6650">
    <property type="protein sequence ID" value="jg6650"/>
    <property type="gene ID" value="jg6650"/>
</dbReference>
<name>A0A915EJK9_9BILA</name>
<dbReference type="Proteomes" id="UP000887574">
    <property type="component" value="Unplaced"/>
</dbReference>
<dbReference type="AlphaFoldDB" id="A0A915EJK9"/>
<sequence>MANCKILLLKEFAIWFSASAPLWVIFFLSCRYIHSLIGRPRTFNRRFNDEGIWWRQLSLTASSKPEYKEMHDAKLRVHPSSRRLRLQSHVKMQPRTAIHKKEPHQKNRKTTNVRRDDNELSKTQPLSSRTQEESQMLSPLSSEIQKSTLPCDSAMASEAIDLRDVVLFSPPSDSDKQGFRDGVYVDVTQDVETKKAVNEKGAKQGSQNTGQRTRDIKSI</sequence>
<keyword evidence="2" id="KW-0472">Membrane</keyword>
<organism evidence="3 4">
    <name type="scientific">Ditylenchus dipsaci</name>
    <dbReference type="NCBI Taxonomy" id="166011"/>
    <lineage>
        <taxon>Eukaryota</taxon>
        <taxon>Metazoa</taxon>
        <taxon>Ecdysozoa</taxon>
        <taxon>Nematoda</taxon>
        <taxon>Chromadorea</taxon>
        <taxon>Rhabditida</taxon>
        <taxon>Tylenchina</taxon>
        <taxon>Tylenchomorpha</taxon>
        <taxon>Sphaerularioidea</taxon>
        <taxon>Anguinidae</taxon>
        <taxon>Anguininae</taxon>
        <taxon>Ditylenchus</taxon>
    </lineage>
</organism>
<feature type="transmembrane region" description="Helical" evidence="2">
    <location>
        <begin position="12"/>
        <end position="33"/>
    </location>
</feature>
<proteinExistence type="predicted"/>
<keyword evidence="3" id="KW-1185">Reference proteome</keyword>
<evidence type="ECO:0000256" key="2">
    <source>
        <dbReference type="SAM" id="Phobius"/>
    </source>
</evidence>
<reference evidence="4" key="1">
    <citation type="submission" date="2022-11" db="UniProtKB">
        <authorList>
            <consortium name="WormBaseParasite"/>
        </authorList>
    </citation>
    <scope>IDENTIFICATION</scope>
</reference>
<dbReference type="PROSITE" id="PS51257">
    <property type="entry name" value="PROKAR_LIPOPROTEIN"/>
    <property type="match status" value="1"/>
</dbReference>
<feature type="region of interest" description="Disordered" evidence="1">
    <location>
        <begin position="193"/>
        <end position="219"/>
    </location>
</feature>
<protein>
    <submittedName>
        <fullName evidence="4">Uncharacterized protein</fullName>
    </submittedName>
</protein>
<keyword evidence="2" id="KW-1133">Transmembrane helix</keyword>
<evidence type="ECO:0000256" key="1">
    <source>
        <dbReference type="SAM" id="MobiDB-lite"/>
    </source>
</evidence>
<evidence type="ECO:0000313" key="4">
    <source>
        <dbReference type="WBParaSite" id="jg6650"/>
    </source>
</evidence>
<feature type="region of interest" description="Disordered" evidence="1">
    <location>
        <begin position="84"/>
        <end position="145"/>
    </location>
</feature>
<feature type="compositionally biased region" description="Polar residues" evidence="1">
    <location>
        <begin position="121"/>
        <end position="145"/>
    </location>
</feature>
<accession>A0A915EJK9</accession>
<keyword evidence="2" id="KW-0812">Transmembrane</keyword>